<accession>A0A1V3L5M0</accession>
<evidence type="ECO:0000313" key="3">
    <source>
        <dbReference type="EMBL" id="OOF85212.1"/>
    </source>
</evidence>
<feature type="compositionally biased region" description="Low complexity" evidence="1">
    <location>
        <begin position="26"/>
        <end position="35"/>
    </location>
</feature>
<evidence type="ECO:0000256" key="2">
    <source>
        <dbReference type="SAM" id="SignalP"/>
    </source>
</evidence>
<feature type="chain" id="PRO_5013205974" evidence="2">
    <location>
        <begin position="22"/>
        <end position="226"/>
    </location>
</feature>
<keyword evidence="2" id="KW-0732">Signal</keyword>
<evidence type="ECO:0000313" key="4">
    <source>
        <dbReference type="Proteomes" id="UP000189549"/>
    </source>
</evidence>
<feature type="compositionally biased region" description="Basic and acidic residues" evidence="1">
    <location>
        <begin position="96"/>
        <end position="107"/>
    </location>
</feature>
<protein>
    <submittedName>
        <fullName evidence="3">Uncharacterized protein</fullName>
    </submittedName>
</protein>
<reference evidence="3 4" key="1">
    <citation type="submission" date="2016-10" db="EMBL/GenBank/DDBJ databases">
        <title>Rodentibacter gen. nov. and new species.</title>
        <authorList>
            <person name="Christensen H."/>
        </authorList>
    </citation>
    <scope>NUCLEOTIDE SEQUENCE [LARGE SCALE GENOMIC DNA]</scope>
    <source>
        <strain evidence="3 4">Ppn157</strain>
    </source>
</reference>
<feature type="region of interest" description="Disordered" evidence="1">
    <location>
        <begin position="26"/>
        <end position="109"/>
    </location>
</feature>
<proteinExistence type="predicted"/>
<name>A0A1V3L5M0_9PAST</name>
<dbReference type="STRING" id="1906745.BKG94_07815"/>
<feature type="compositionally biased region" description="Basic residues" evidence="1">
    <location>
        <begin position="50"/>
        <end position="60"/>
    </location>
</feature>
<evidence type="ECO:0000256" key="1">
    <source>
        <dbReference type="SAM" id="MobiDB-lite"/>
    </source>
</evidence>
<gene>
    <name evidence="3" type="ORF">BKG93_05060</name>
</gene>
<feature type="signal peptide" evidence="2">
    <location>
        <begin position="1"/>
        <end position="21"/>
    </location>
</feature>
<dbReference type="AlphaFoldDB" id="A0A1V3L5M0"/>
<sequence>MKKLFQVLFAVLFFIGGNTVAASQNKNTTTKQVVKQTKKTQVKKPLEKKATKKMVQKKSSTKVSKNGAKTQVSNDKKNMKSQPSKPTKNKQSAKNKQKEMKKVEKTKTAAQDVSIKKIEKVESPDQTLKTTQPKQTTKTVIVPKCQDNQVAKVLSDAFKQQGKVTGTQMTVKQIKQARETQYYPQQGIRSCHALVETHGKKYQTDYSVILNGNGFFVQVENAQPML</sequence>
<organism evidence="3 4">
    <name type="scientific">Rodentibacter ratti</name>
    <dbReference type="NCBI Taxonomy" id="1906745"/>
    <lineage>
        <taxon>Bacteria</taxon>
        <taxon>Pseudomonadati</taxon>
        <taxon>Pseudomonadota</taxon>
        <taxon>Gammaproteobacteria</taxon>
        <taxon>Pasteurellales</taxon>
        <taxon>Pasteurellaceae</taxon>
        <taxon>Rodentibacter</taxon>
    </lineage>
</organism>
<dbReference type="EMBL" id="MLAH01000024">
    <property type="protein sequence ID" value="OOF85212.1"/>
    <property type="molecule type" value="Genomic_DNA"/>
</dbReference>
<dbReference type="RefSeq" id="WP_077475814.1">
    <property type="nucleotide sequence ID" value="NZ_MLAH01000024.1"/>
</dbReference>
<feature type="compositionally biased region" description="Polar residues" evidence="1">
    <location>
        <begin position="61"/>
        <end position="73"/>
    </location>
</feature>
<comment type="caution">
    <text evidence="3">The sequence shown here is derived from an EMBL/GenBank/DDBJ whole genome shotgun (WGS) entry which is preliminary data.</text>
</comment>
<dbReference type="Proteomes" id="UP000189549">
    <property type="component" value="Unassembled WGS sequence"/>
</dbReference>